<evidence type="ECO:0000259" key="9">
    <source>
        <dbReference type="PROSITE" id="PS50928"/>
    </source>
</evidence>
<keyword evidence="6 8" id="KW-1133">Transmembrane helix</keyword>
<dbReference type="SUPFAM" id="SSF161098">
    <property type="entry name" value="MetI-like"/>
    <property type="match status" value="1"/>
</dbReference>
<evidence type="ECO:0000313" key="11">
    <source>
        <dbReference type="Proteomes" id="UP001073227"/>
    </source>
</evidence>
<comment type="caution">
    <text evidence="10">The sequence shown here is derived from an EMBL/GenBank/DDBJ whole genome shotgun (WGS) entry which is preliminary data.</text>
</comment>
<keyword evidence="4" id="KW-1003">Cell membrane</keyword>
<protein>
    <submittedName>
        <fullName evidence="10">ABC transporter permease</fullName>
    </submittedName>
</protein>
<organism evidence="10 11">
    <name type="scientific">Hoeflea algicola</name>
    <dbReference type="NCBI Taxonomy" id="2983763"/>
    <lineage>
        <taxon>Bacteria</taxon>
        <taxon>Pseudomonadati</taxon>
        <taxon>Pseudomonadota</taxon>
        <taxon>Alphaproteobacteria</taxon>
        <taxon>Hyphomicrobiales</taxon>
        <taxon>Rhizobiaceae</taxon>
        <taxon>Hoeflea</taxon>
    </lineage>
</organism>
<comment type="similarity">
    <text evidence="2">Belongs to the binding-protein-dependent transport system permease family. CysTW subfamily.</text>
</comment>
<dbReference type="RefSeq" id="WP_267655575.1">
    <property type="nucleotide sequence ID" value="NZ_JAOVZR010000001.1"/>
</dbReference>
<evidence type="ECO:0000313" key="10">
    <source>
        <dbReference type="EMBL" id="MCY0150137.1"/>
    </source>
</evidence>
<dbReference type="PANTHER" id="PTHR42929:SF1">
    <property type="entry name" value="INNER MEMBRANE ABC TRANSPORTER PERMEASE PROTEIN YDCU-RELATED"/>
    <property type="match status" value="1"/>
</dbReference>
<keyword evidence="11" id="KW-1185">Reference proteome</keyword>
<dbReference type="PANTHER" id="PTHR42929">
    <property type="entry name" value="INNER MEMBRANE ABC TRANSPORTER PERMEASE PROTEIN YDCU-RELATED-RELATED"/>
    <property type="match status" value="1"/>
</dbReference>
<feature type="transmembrane region" description="Helical" evidence="8">
    <location>
        <begin position="103"/>
        <end position="125"/>
    </location>
</feature>
<feature type="transmembrane region" description="Helical" evidence="8">
    <location>
        <begin position="185"/>
        <end position="205"/>
    </location>
</feature>
<evidence type="ECO:0000256" key="8">
    <source>
        <dbReference type="RuleBase" id="RU363032"/>
    </source>
</evidence>
<dbReference type="EMBL" id="JAOVZR010000001">
    <property type="protein sequence ID" value="MCY0150137.1"/>
    <property type="molecule type" value="Genomic_DNA"/>
</dbReference>
<accession>A0ABT3ZEB2</accession>
<comment type="subcellular location">
    <subcellularLocation>
        <location evidence="1 8">Cell membrane</location>
        <topology evidence="1 8">Multi-pass membrane protein</topology>
    </subcellularLocation>
</comment>
<dbReference type="InterPro" id="IPR000515">
    <property type="entry name" value="MetI-like"/>
</dbReference>
<evidence type="ECO:0000256" key="6">
    <source>
        <dbReference type="ARBA" id="ARBA00022989"/>
    </source>
</evidence>
<sequence>MSFIPAKLETTPRRSVGTQPTRNAMKFLQAKLLVLPAVLVIGIFLVVPLLIIVTYSFLEPATFGGVVWTFSTEAYTQFLFERDIFDDTLAFNTSYLQIFSRSVFLAVTATVISLIIGFPTAYFIATRSEKQKNILIFLITLPFWTNLLIRTYCVLLILRDDGIVNSIAIGLNIYDTPVTYLYNNFAMGAGLVYSYLPFMILPLYANLERMDKRVIEAAYDLYATPLRVFTHVILPHARSGIIGGCLLVFIPSLGTYLVPDMLGGGGKLLIGNLIAMQFGMSRNWPFGAALAVILLAAILVVLMVAAGRIRASRAALEGH</sequence>
<evidence type="ECO:0000256" key="7">
    <source>
        <dbReference type="ARBA" id="ARBA00023136"/>
    </source>
</evidence>
<reference evidence="10" key="1">
    <citation type="submission" date="2022-10" db="EMBL/GenBank/DDBJ databases">
        <title>Hoeflea sp. G2-23, isolated from marine algae.</title>
        <authorList>
            <person name="Kristyanto S."/>
            <person name="Kim J.M."/>
            <person name="Jeon C.O."/>
        </authorList>
    </citation>
    <scope>NUCLEOTIDE SEQUENCE</scope>
    <source>
        <strain evidence="10">G2-23</strain>
    </source>
</reference>
<evidence type="ECO:0000256" key="3">
    <source>
        <dbReference type="ARBA" id="ARBA00022448"/>
    </source>
</evidence>
<dbReference type="InterPro" id="IPR035906">
    <property type="entry name" value="MetI-like_sf"/>
</dbReference>
<gene>
    <name evidence="10" type="ORF">OEG84_21130</name>
</gene>
<evidence type="ECO:0000256" key="1">
    <source>
        <dbReference type="ARBA" id="ARBA00004651"/>
    </source>
</evidence>
<dbReference type="Proteomes" id="UP001073227">
    <property type="component" value="Unassembled WGS sequence"/>
</dbReference>
<proteinExistence type="inferred from homology"/>
<keyword evidence="7 8" id="KW-0472">Membrane</keyword>
<evidence type="ECO:0000256" key="2">
    <source>
        <dbReference type="ARBA" id="ARBA00007069"/>
    </source>
</evidence>
<feature type="transmembrane region" description="Helical" evidence="8">
    <location>
        <begin position="286"/>
        <end position="306"/>
    </location>
</feature>
<feature type="transmembrane region" description="Helical" evidence="8">
    <location>
        <begin position="32"/>
        <end position="58"/>
    </location>
</feature>
<feature type="domain" description="ABC transmembrane type-1" evidence="9">
    <location>
        <begin position="99"/>
        <end position="305"/>
    </location>
</feature>
<evidence type="ECO:0000256" key="5">
    <source>
        <dbReference type="ARBA" id="ARBA00022692"/>
    </source>
</evidence>
<evidence type="ECO:0000256" key="4">
    <source>
        <dbReference type="ARBA" id="ARBA00022475"/>
    </source>
</evidence>
<keyword evidence="5 8" id="KW-0812">Transmembrane</keyword>
<dbReference type="CDD" id="cd06261">
    <property type="entry name" value="TM_PBP2"/>
    <property type="match status" value="1"/>
</dbReference>
<feature type="transmembrane region" description="Helical" evidence="8">
    <location>
        <begin position="134"/>
        <end position="158"/>
    </location>
</feature>
<dbReference type="Gene3D" id="1.10.3720.10">
    <property type="entry name" value="MetI-like"/>
    <property type="match status" value="1"/>
</dbReference>
<dbReference type="Pfam" id="PF00528">
    <property type="entry name" value="BPD_transp_1"/>
    <property type="match status" value="1"/>
</dbReference>
<name>A0ABT3ZEB2_9HYPH</name>
<dbReference type="PROSITE" id="PS50928">
    <property type="entry name" value="ABC_TM1"/>
    <property type="match status" value="1"/>
</dbReference>
<keyword evidence="3 8" id="KW-0813">Transport</keyword>